<evidence type="ECO:0000313" key="15">
    <source>
        <dbReference type="EnsemblMetazoa" id="RPRC000196-PA"/>
    </source>
</evidence>
<keyword evidence="9 14" id="KW-0560">Oxidoreductase</keyword>
<dbReference type="InterPro" id="IPR002401">
    <property type="entry name" value="Cyt_P450_E_grp-I"/>
</dbReference>
<dbReference type="PANTHER" id="PTHR24291">
    <property type="entry name" value="CYTOCHROME P450 FAMILY 4"/>
    <property type="match status" value="1"/>
</dbReference>
<sequence length="458" mass="53820">MDDVKIVKDLIRIIEYRKSTEGFIRESEKKFDYLKSLKQKYPRLTALWIVGIPVVIIHEPEDLEVIMGSPHHITKGHEYEAILPWLQEGLLVSTGEKWHKRRKLLTPTFHFRILEDNLQSINKHSRNLVRNMLNTKGEPIVAENFVTLCALDIICETAMGFPLNSQDNEGKEYVHAIKRISSLVVTKILKIWLRRNFIFYLTKSGKEFHKRLTFLHNFTEKIIRERKITYLAEQAKQKNNQNYDDEEIYLPKKRRAFLDSMIELDLKDPNLFTDKDIREEVDTFMFEEKVFNEVFELFGDSERNATLKDLQEMHYLEKVIKETLRMYPSVPYMSRVLSQDLKLSGDVIVPTGVNVVIVPYLVHRNPRFFKNPEVFDPDRFSQENCKNRHPFSYIPFSAGPRNCIGQKFAMMELKVVISTIVRFSKIETVTKPEELALAPLLILRSVTPIKIKVTPRNY</sequence>
<comment type="cofactor">
    <cofactor evidence="1 13">
        <name>heme</name>
        <dbReference type="ChEBI" id="CHEBI:30413"/>
    </cofactor>
</comment>
<evidence type="ECO:0000256" key="9">
    <source>
        <dbReference type="ARBA" id="ARBA00023002"/>
    </source>
</evidence>
<dbReference type="AlphaFoldDB" id="T1H859"/>
<keyword evidence="7" id="KW-0256">Endoplasmic reticulum</keyword>
<dbReference type="eggNOG" id="KOG0157">
    <property type="taxonomic scope" value="Eukaryota"/>
</dbReference>
<dbReference type="GO" id="GO:0016705">
    <property type="term" value="F:oxidoreductase activity, acting on paired donors, with incorporation or reduction of molecular oxygen"/>
    <property type="evidence" value="ECO:0007669"/>
    <property type="project" value="InterPro"/>
</dbReference>
<dbReference type="EMBL" id="ACPB03003694">
    <property type="status" value="NOT_ANNOTATED_CDS"/>
    <property type="molecule type" value="Genomic_DNA"/>
</dbReference>
<dbReference type="PRINTS" id="PR00463">
    <property type="entry name" value="EP450I"/>
</dbReference>
<dbReference type="EMBL" id="ACPB03003695">
    <property type="status" value="NOT_ANNOTATED_CDS"/>
    <property type="molecule type" value="Genomic_DNA"/>
</dbReference>
<evidence type="ECO:0000256" key="5">
    <source>
        <dbReference type="ARBA" id="ARBA00022617"/>
    </source>
</evidence>
<dbReference type="InterPro" id="IPR036396">
    <property type="entry name" value="Cyt_P450_sf"/>
</dbReference>
<evidence type="ECO:0000256" key="2">
    <source>
        <dbReference type="ARBA" id="ARBA00004174"/>
    </source>
</evidence>
<keyword evidence="6 13" id="KW-0479">Metal-binding</keyword>
<evidence type="ECO:0000256" key="11">
    <source>
        <dbReference type="ARBA" id="ARBA00023033"/>
    </source>
</evidence>
<proteinExistence type="inferred from homology"/>
<keyword evidence="12" id="KW-0472">Membrane</keyword>
<evidence type="ECO:0000256" key="6">
    <source>
        <dbReference type="ARBA" id="ARBA00022723"/>
    </source>
</evidence>
<dbReference type="InterPro" id="IPR001128">
    <property type="entry name" value="Cyt_P450"/>
</dbReference>
<evidence type="ECO:0000256" key="14">
    <source>
        <dbReference type="RuleBase" id="RU000461"/>
    </source>
</evidence>
<dbReference type="Pfam" id="PF00067">
    <property type="entry name" value="p450"/>
    <property type="match status" value="1"/>
</dbReference>
<dbReference type="GO" id="GO:0005506">
    <property type="term" value="F:iron ion binding"/>
    <property type="evidence" value="ECO:0007669"/>
    <property type="project" value="InterPro"/>
</dbReference>
<comment type="similarity">
    <text evidence="4 14">Belongs to the cytochrome P450 family.</text>
</comment>
<keyword evidence="5 13" id="KW-0349">Heme</keyword>
<dbReference type="OMA" id="INHEIME"/>
<reference evidence="15" key="1">
    <citation type="submission" date="2015-05" db="UniProtKB">
        <authorList>
            <consortium name="EnsemblMetazoa"/>
        </authorList>
    </citation>
    <scope>IDENTIFICATION</scope>
</reference>
<evidence type="ECO:0000313" key="16">
    <source>
        <dbReference type="Proteomes" id="UP000015103"/>
    </source>
</evidence>
<dbReference type="STRING" id="13249.T1H859"/>
<dbReference type="EnsemblMetazoa" id="RPRC000196-RA">
    <property type="protein sequence ID" value="RPRC000196-PA"/>
    <property type="gene ID" value="RPRC000196"/>
</dbReference>
<evidence type="ECO:0000256" key="10">
    <source>
        <dbReference type="ARBA" id="ARBA00023004"/>
    </source>
</evidence>
<evidence type="ECO:0008006" key="17">
    <source>
        <dbReference type="Google" id="ProtNLM"/>
    </source>
</evidence>
<dbReference type="GO" id="GO:0004497">
    <property type="term" value="F:monooxygenase activity"/>
    <property type="evidence" value="ECO:0007669"/>
    <property type="project" value="UniProtKB-KW"/>
</dbReference>
<evidence type="ECO:0000256" key="13">
    <source>
        <dbReference type="PIRSR" id="PIRSR602401-1"/>
    </source>
</evidence>
<name>T1H859_RHOPR</name>
<evidence type="ECO:0000256" key="4">
    <source>
        <dbReference type="ARBA" id="ARBA00010617"/>
    </source>
</evidence>
<dbReference type="InParanoid" id="T1H859"/>
<dbReference type="VEuPathDB" id="VectorBase:RPRC000196"/>
<dbReference type="Proteomes" id="UP000015103">
    <property type="component" value="Unassembled WGS sequence"/>
</dbReference>
<evidence type="ECO:0000256" key="12">
    <source>
        <dbReference type="ARBA" id="ARBA00023136"/>
    </source>
</evidence>
<evidence type="ECO:0000256" key="3">
    <source>
        <dbReference type="ARBA" id="ARBA00004406"/>
    </source>
</evidence>
<accession>T1H859</accession>
<dbReference type="CDD" id="cd20628">
    <property type="entry name" value="CYP4"/>
    <property type="match status" value="1"/>
</dbReference>
<dbReference type="PANTHER" id="PTHR24291:SF189">
    <property type="entry name" value="CYTOCHROME P450 4C3-RELATED"/>
    <property type="match status" value="1"/>
</dbReference>
<dbReference type="GO" id="GO:0020037">
    <property type="term" value="F:heme binding"/>
    <property type="evidence" value="ECO:0007669"/>
    <property type="project" value="InterPro"/>
</dbReference>
<protein>
    <recommendedName>
        <fullName evidence="17">Cytochrome</fullName>
    </recommendedName>
</protein>
<comment type="subcellular location">
    <subcellularLocation>
        <location evidence="3">Endoplasmic reticulum membrane</location>
        <topology evidence="3">Peripheral membrane protein</topology>
    </subcellularLocation>
    <subcellularLocation>
        <location evidence="2">Microsome membrane</location>
        <topology evidence="2">Peripheral membrane protein</topology>
    </subcellularLocation>
</comment>
<dbReference type="PRINTS" id="PR00385">
    <property type="entry name" value="P450"/>
</dbReference>
<keyword evidence="8" id="KW-0492">Microsome</keyword>
<dbReference type="InterPro" id="IPR050196">
    <property type="entry name" value="Cytochrome_P450_Monoox"/>
</dbReference>
<dbReference type="EMBL" id="ACPB03003696">
    <property type="status" value="NOT_ANNOTATED_CDS"/>
    <property type="molecule type" value="Genomic_DNA"/>
</dbReference>
<organism evidence="15 16">
    <name type="scientific">Rhodnius prolixus</name>
    <name type="common">Triatomid bug</name>
    <dbReference type="NCBI Taxonomy" id="13249"/>
    <lineage>
        <taxon>Eukaryota</taxon>
        <taxon>Metazoa</taxon>
        <taxon>Ecdysozoa</taxon>
        <taxon>Arthropoda</taxon>
        <taxon>Hexapoda</taxon>
        <taxon>Insecta</taxon>
        <taxon>Pterygota</taxon>
        <taxon>Neoptera</taxon>
        <taxon>Paraneoptera</taxon>
        <taxon>Hemiptera</taxon>
        <taxon>Heteroptera</taxon>
        <taxon>Panheteroptera</taxon>
        <taxon>Cimicomorpha</taxon>
        <taxon>Reduviidae</taxon>
        <taxon>Triatominae</taxon>
        <taxon>Rhodnius</taxon>
    </lineage>
</organism>
<dbReference type="HOGENOM" id="CLU_001570_5_1_1"/>
<keyword evidence="10 13" id="KW-0408">Iron</keyword>
<evidence type="ECO:0000256" key="1">
    <source>
        <dbReference type="ARBA" id="ARBA00001971"/>
    </source>
</evidence>
<keyword evidence="11 14" id="KW-0503">Monooxygenase</keyword>
<dbReference type="SUPFAM" id="SSF48264">
    <property type="entry name" value="Cytochrome P450"/>
    <property type="match status" value="1"/>
</dbReference>
<feature type="binding site" description="axial binding residue" evidence="13">
    <location>
        <position position="403"/>
    </location>
    <ligand>
        <name>heme</name>
        <dbReference type="ChEBI" id="CHEBI:30413"/>
    </ligand>
    <ligandPart>
        <name>Fe</name>
        <dbReference type="ChEBI" id="CHEBI:18248"/>
    </ligandPart>
</feature>
<dbReference type="EMBL" id="ACPB03003697">
    <property type="status" value="NOT_ANNOTATED_CDS"/>
    <property type="molecule type" value="Genomic_DNA"/>
</dbReference>
<evidence type="ECO:0000256" key="8">
    <source>
        <dbReference type="ARBA" id="ARBA00022848"/>
    </source>
</evidence>
<dbReference type="PROSITE" id="PS00086">
    <property type="entry name" value="CYTOCHROME_P450"/>
    <property type="match status" value="1"/>
</dbReference>
<dbReference type="InterPro" id="IPR017972">
    <property type="entry name" value="Cyt_P450_CS"/>
</dbReference>
<keyword evidence="16" id="KW-1185">Reference proteome</keyword>
<dbReference type="GO" id="GO:0005789">
    <property type="term" value="C:endoplasmic reticulum membrane"/>
    <property type="evidence" value="ECO:0007669"/>
    <property type="project" value="UniProtKB-SubCell"/>
</dbReference>
<evidence type="ECO:0000256" key="7">
    <source>
        <dbReference type="ARBA" id="ARBA00022824"/>
    </source>
</evidence>
<dbReference type="Gene3D" id="1.10.630.10">
    <property type="entry name" value="Cytochrome P450"/>
    <property type="match status" value="2"/>
</dbReference>